<name>A0ABX1HE18_9BACT</name>
<dbReference type="PROSITE" id="PS51257">
    <property type="entry name" value="PROKAR_LIPOPROTEIN"/>
    <property type="match status" value="1"/>
</dbReference>
<gene>
    <name evidence="3" type="ORF">HBN54_001024</name>
</gene>
<evidence type="ECO:0008006" key="5">
    <source>
        <dbReference type="Google" id="ProtNLM"/>
    </source>
</evidence>
<keyword evidence="4" id="KW-1185">Reference proteome</keyword>
<protein>
    <recommendedName>
        <fullName evidence="5">Lipoprotein</fullName>
    </recommendedName>
</protein>
<proteinExistence type="predicted"/>
<feature type="region of interest" description="Disordered" evidence="1">
    <location>
        <begin position="147"/>
        <end position="174"/>
    </location>
</feature>
<keyword evidence="2" id="KW-0732">Signal</keyword>
<reference evidence="3 4" key="1">
    <citation type="submission" date="2020-03" db="EMBL/GenBank/DDBJ databases">
        <title>Genomic Encyclopedia of Type Strains, Phase IV (KMG-V): Genome sequencing to study the core and pangenomes of soil and plant-associated prokaryotes.</title>
        <authorList>
            <person name="Whitman W."/>
        </authorList>
    </citation>
    <scope>NUCLEOTIDE SEQUENCE [LARGE SCALE GENOMIC DNA]</scope>
    <source>
        <strain evidence="3 4">1B</strain>
    </source>
</reference>
<dbReference type="Proteomes" id="UP000717634">
    <property type="component" value="Unassembled WGS sequence"/>
</dbReference>
<evidence type="ECO:0000313" key="3">
    <source>
        <dbReference type="EMBL" id="NKI88437.1"/>
    </source>
</evidence>
<feature type="signal peptide" evidence="2">
    <location>
        <begin position="1"/>
        <end position="20"/>
    </location>
</feature>
<evidence type="ECO:0000313" key="4">
    <source>
        <dbReference type="Proteomes" id="UP000717634"/>
    </source>
</evidence>
<accession>A0ABX1HE18</accession>
<feature type="chain" id="PRO_5047033038" description="Lipoprotein" evidence="2">
    <location>
        <begin position="21"/>
        <end position="219"/>
    </location>
</feature>
<feature type="compositionally biased region" description="Basic and acidic residues" evidence="1">
    <location>
        <begin position="165"/>
        <end position="174"/>
    </location>
</feature>
<feature type="compositionally biased region" description="Low complexity" evidence="1">
    <location>
        <begin position="147"/>
        <end position="159"/>
    </location>
</feature>
<dbReference type="EMBL" id="JAAVTK010000002">
    <property type="protein sequence ID" value="NKI88437.1"/>
    <property type="molecule type" value="Genomic_DNA"/>
</dbReference>
<evidence type="ECO:0000256" key="2">
    <source>
        <dbReference type="SAM" id="SignalP"/>
    </source>
</evidence>
<dbReference type="RefSeq" id="WP_168672068.1">
    <property type="nucleotide sequence ID" value="NZ_JAAVTK010000002.1"/>
</dbReference>
<evidence type="ECO:0000256" key="1">
    <source>
        <dbReference type="SAM" id="MobiDB-lite"/>
    </source>
</evidence>
<organism evidence="3 4">
    <name type="scientific">Hymenobacter artigasi</name>
    <dbReference type="NCBI Taxonomy" id="2719616"/>
    <lineage>
        <taxon>Bacteria</taxon>
        <taxon>Pseudomonadati</taxon>
        <taxon>Bacteroidota</taxon>
        <taxon>Cytophagia</taxon>
        <taxon>Cytophagales</taxon>
        <taxon>Hymenobacteraceae</taxon>
        <taxon>Hymenobacter</taxon>
    </lineage>
</organism>
<sequence>MNFKLLGLMAAAALATASCTQDKTVETTTTPDATVTTTTTVDTMAAYDDARRMAARVAEDLKLTDTVVVTRIEKTYYTRGRKLNALQTQYATDTTGRYAAIRQVNDEADNTIRTDLNSPDYYNTYSSNRANYGDGPYSLTPGTVTTTTTTARRTGSSVGQGSGVKKLENQNDGDHKVKYENGAKIKRSDDGSVKIKRADGTKIKIDENGNRTVKKGLFK</sequence>
<comment type="caution">
    <text evidence="3">The sequence shown here is derived from an EMBL/GenBank/DDBJ whole genome shotgun (WGS) entry which is preliminary data.</text>
</comment>